<protein>
    <submittedName>
        <fullName evidence="1">Uncharacterized protein</fullName>
    </submittedName>
</protein>
<reference evidence="1" key="1">
    <citation type="submission" date="2020-05" db="EMBL/GenBank/DDBJ databases">
        <title>Large-scale comparative analyses of tick genomes elucidate their genetic diversity and vector capacities.</title>
        <authorList>
            <person name="Jia N."/>
            <person name="Wang J."/>
            <person name="Shi W."/>
            <person name="Du L."/>
            <person name="Sun Y."/>
            <person name="Zhan W."/>
            <person name="Jiang J."/>
            <person name="Wang Q."/>
            <person name="Zhang B."/>
            <person name="Ji P."/>
            <person name="Sakyi L.B."/>
            <person name="Cui X."/>
            <person name="Yuan T."/>
            <person name="Jiang B."/>
            <person name="Yang W."/>
            <person name="Lam T.T.-Y."/>
            <person name="Chang Q."/>
            <person name="Ding S."/>
            <person name="Wang X."/>
            <person name="Zhu J."/>
            <person name="Ruan X."/>
            <person name="Zhao L."/>
            <person name="Wei J."/>
            <person name="Que T."/>
            <person name="Du C."/>
            <person name="Cheng J."/>
            <person name="Dai P."/>
            <person name="Han X."/>
            <person name="Huang E."/>
            <person name="Gao Y."/>
            <person name="Liu J."/>
            <person name="Shao H."/>
            <person name="Ye R."/>
            <person name="Li L."/>
            <person name="Wei W."/>
            <person name="Wang X."/>
            <person name="Wang C."/>
            <person name="Yang T."/>
            <person name="Huo Q."/>
            <person name="Li W."/>
            <person name="Guo W."/>
            <person name="Chen H."/>
            <person name="Zhou L."/>
            <person name="Ni X."/>
            <person name="Tian J."/>
            <person name="Zhou Y."/>
            <person name="Sheng Y."/>
            <person name="Liu T."/>
            <person name="Pan Y."/>
            <person name="Xia L."/>
            <person name="Li J."/>
            <person name="Zhao F."/>
            <person name="Cao W."/>
        </authorList>
    </citation>
    <scope>NUCLEOTIDE SEQUENCE</scope>
    <source>
        <strain evidence="1">Hyas-2018</strain>
    </source>
</reference>
<keyword evidence="2" id="KW-1185">Reference proteome</keyword>
<proteinExistence type="predicted"/>
<comment type="caution">
    <text evidence="1">The sequence shown here is derived from an EMBL/GenBank/DDBJ whole genome shotgun (WGS) entry which is preliminary data.</text>
</comment>
<sequence>MRVKQRLLYHKQRDAFIGEVDYGVNFPKETTNEPVLANSLLCFVLNGLSVSFKIPVAYFFTRNCTGRELHMLMRHVLKEVEEIGFIVVRIVTDNHKINVLAMQLLCNGSLKHCTDHPGKPNRKLFLAFDQCHLIKNVRSQFLSRDIGKGGEISSNHLKSLYKMQQGSLVKPVRFLTRKHVFPTNMEKMNVQRAVQVFSPPVTAALKLLQEQAGHTCDASFAGVGPTVQFMDTVHRWFVLMDVSNCTQHMHQKNADCKQFESAGDEWLIWLETSFLNYLADLKSQCLAKNFLTKETYEGLKFVEVLLATRRRMHHPLKEAVNNAAEILREHKALMCSKPGHQENLLKLLLTKFFRPIFTNFALKATDKHDVAKVFEIKPLSRKTLKL</sequence>
<dbReference type="Proteomes" id="UP000821845">
    <property type="component" value="Chromosome 1"/>
</dbReference>
<evidence type="ECO:0000313" key="2">
    <source>
        <dbReference type="Proteomes" id="UP000821845"/>
    </source>
</evidence>
<gene>
    <name evidence="1" type="ORF">HPB50_022770</name>
</gene>
<accession>A0ACB7TMN0</accession>
<evidence type="ECO:0000313" key="1">
    <source>
        <dbReference type="EMBL" id="KAH6948060.1"/>
    </source>
</evidence>
<organism evidence="1 2">
    <name type="scientific">Hyalomma asiaticum</name>
    <name type="common">Tick</name>
    <dbReference type="NCBI Taxonomy" id="266040"/>
    <lineage>
        <taxon>Eukaryota</taxon>
        <taxon>Metazoa</taxon>
        <taxon>Ecdysozoa</taxon>
        <taxon>Arthropoda</taxon>
        <taxon>Chelicerata</taxon>
        <taxon>Arachnida</taxon>
        <taxon>Acari</taxon>
        <taxon>Parasitiformes</taxon>
        <taxon>Ixodida</taxon>
        <taxon>Ixodoidea</taxon>
        <taxon>Ixodidae</taxon>
        <taxon>Hyalomminae</taxon>
        <taxon>Hyalomma</taxon>
    </lineage>
</organism>
<dbReference type="EMBL" id="CM023481">
    <property type="protein sequence ID" value="KAH6948060.1"/>
    <property type="molecule type" value="Genomic_DNA"/>
</dbReference>
<name>A0ACB7TMN0_HYAAI</name>